<dbReference type="AlphaFoldDB" id="A0A1H3GVZ4"/>
<dbReference type="PROSITE" id="PS51462">
    <property type="entry name" value="NUDIX"/>
    <property type="match status" value="1"/>
</dbReference>
<dbReference type="STRING" id="1122142.SAMN02910414_00687"/>
<evidence type="ECO:0000313" key="5">
    <source>
        <dbReference type="Proteomes" id="UP000183918"/>
    </source>
</evidence>
<dbReference type="PANTHER" id="PTHR11839">
    <property type="entry name" value="UDP/ADP-SUGAR PYROPHOSPHATASE"/>
    <property type="match status" value="1"/>
</dbReference>
<sequence>MTKKKDYKVKRIKRDLVYKGSILDIYADTMELENGKQETWDFVSHRMGAACVVPVLPNGNILLVRQFRPALDRETIELPAGCRDSLNEDTFDTAKRELEEETGYSSNEISPLLKLKSTVAFCDEFIDVYLAENIFSIGNQKLDEEEEIDLEEYSRSQLEELIYSGKIQDSKTVSGLMAYFNLCNKRK</sequence>
<dbReference type="EMBL" id="FNPG01000007">
    <property type="protein sequence ID" value="SDY07492.1"/>
    <property type="molecule type" value="Genomic_DNA"/>
</dbReference>
<reference evidence="4 5" key="1">
    <citation type="submission" date="2016-10" db="EMBL/GenBank/DDBJ databases">
        <authorList>
            <person name="de Groot N.N."/>
        </authorList>
    </citation>
    <scope>NUCLEOTIDE SEQUENCE [LARGE SCALE GENOMIC DNA]</scope>
    <source>
        <strain evidence="4 5">DSM 14045</strain>
    </source>
</reference>
<keyword evidence="5" id="KW-1185">Reference proteome</keyword>
<dbReference type="GO" id="GO:0019693">
    <property type="term" value="P:ribose phosphate metabolic process"/>
    <property type="evidence" value="ECO:0007669"/>
    <property type="project" value="TreeGrafter"/>
</dbReference>
<dbReference type="GO" id="GO:0016787">
    <property type="term" value="F:hydrolase activity"/>
    <property type="evidence" value="ECO:0007669"/>
    <property type="project" value="UniProtKB-KW"/>
</dbReference>
<proteinExistence type="predicted"/>
<dbReference type="InterPro" id="IPR015797">
    <property type="entry name" value="NUDIX_hydrolase-like_dom_sf"/>
</dbReference>
<evidence type="ECO:0000256" key="1">
    <source>
        <dbReference type="ARBA" id="ARBA00001946"/>
    </source>
</evidence>
<dbReference type="CDD" id="cd03424">
    <property type="entry name" value="NUDIX_ADPRase_Nudt5_UGPPase_Nudt14"/>
    <property type="match status" value="1"/>
</dbReference>
<gene>
    <name evidence="4" type="ORF">SAMN02910414_00687</name>
</gene>
<dbReference type="SUPFAM" id="SSF55811">
    <property type="entry name" value="Nudix"/>
    <property type="match status" value="1"/>
</dbReference>
<organism evidence="4 5">
    <name type="scientific">Lachnobacterium bovis DSM 14045</name>
    <dbReference type="NCBI Taxonomy" id="1122142"/>
    <lineage>
        <taxon>Bacteria</taxon>
        <taxon>Bacillati</taxon>
        <taxon>Bacillota</taxon>
        <taxon>Clostridia</taxon>
        <taxon>Lachnospirales</taxon>
        <taxon>Lachnospiraceae</taxon>
        <taxon>Lachnobacterium</taxon>
    </lineage>
</organism>
<protein>
    <submittedName>
        <fullName evidence="4">ADP-ribose pyrophosphatase</fullName>
    </submittedName>
</protein>
<dbReference type="OrthoDB" id="9806150at2"/>
<dbReference type="Proteomes" id="UP000183918">
    <property type="component" value="Unassembled WGS sequence"/>
</dbReference>
<dbReference type="InterPro" id="IPR000086">
    <property type="entry name" value="NUDIX_hydrolase_dom"/>
</dbReference>
<feature type="domain" description="Nudix hydrolase" evidence="3">
    <location>
        <begin position="44"/>
        <end position="175"/>
    </location>
</feature>
<evidence type="ECO:0000313" key="4">
    <source>
        <dbReference type="EMBL" id="SDY07492.1"/>
    </source>
</evidence>
<dbReference type="GO" id="GO:0006753">
    <property type="term" value="P:nucleoside phosphate metabolic process"/>
    <property type="evidence" value="ECO:0007669"/>
    <property type="project" value="TreeGrafter"/>
</dbReference>
<dbReference type="PANTHER" id="PTHR11839:SF18">
    <property type="entry name" value="NUDIX HYDROLASE DOMAIN-CONTAINING PROTEIN"/>
    <property type="match status" value="1"/>
</dbReference>
<comment type="cofactor">
    <cofactor evidence="1">
        <name>Mg(2+)</name>
        <dbReference type="ChEBI" id="CHEBI:18420"/>
    </cofactor>
</comment>
<name>A0A1H3GVZ4_9FIRM</name>
<dbReference type="RefSeq" id="WP_074716183.1">
    <property type="nucleotide sequence ID" value="NZ_FNPG01000007.1"/>
</dbReference>
<accession>A0A1H3GVZ4</accession>
<evidence type="ECO:0000259" key="3">
    <source>
        <dbReference type="PROSITE" id="PS51462"/>
    </source>
</evidence>
<dbReference type="Gene3D" id="3.90.79.10">
    <property type="entry name" value="Nucleoside Triphosphate Pyrophosphohydrolase"/>
    <property type="match status" value="1"/>
</dbReference>
<evidence type="ECO:0000256" key="2">
    <source>
        <dbReference type="ARBA" id="ARBA00022801"/>
    </source>
</evidence>
<dbReference type="Pfam" id="PF00293">
    <property type="entry name" value="NUDIX"/>
    <property type="match status" value="1"/>
</dbReference>
<keyword evidence="2" id="KW-0378">Hydrolase</keyword>